<evidence type="ECO:0000313" key="1">
    <source>
        <dbReference type="EMBL" id="HCM30435.1"/>
    </source>
</evidence>
<dbReference type="InterPro" id="IPR051209">
    <property type="entry name" value="FAD-bind_Monooxygenase_sf"/>
</dbReference>
<dbReference type="SUPFAM" id="SSF51905">
    <property type="entry name" value="FAD/NAD(P)-binding domain"/>
    <property type="match status" value="1"/>
</dbReference>
<dbReference type="EMBL" id="DPXL01000017">
    <property type="protein sequence ID" value="HCM30435.1"/>
    <property type="molecule type" value="Genomic_DNA"/>
</dbReference>
<evidence type="ECO:0000313" key="2">
    <source>
        <dbReference type="Proteomes" id="UP000262257"/>
    </source>
</evidence>
<dbReference type="RefSeq" id="WP_284907923.1">
    <property type="nucleotide sequence ID" value="NZ_JASPBZ010000001.1"/>
</dbReference>
<dbReference type="Proteomes" id="UP000262257">
    <property type="component" value="Unassembled WGS sequence"/>
</dbReference>
<proteinExistence type="predicted"/>
<reference evidence="1 2" key="1">
    <citation type="journal article" date="2018" name="Nat. Biotechnol.">
        <title>A standardized bacterial taxonomy based on genome phylogeny substantially revises the tree of life.</title>
        <authorList>
            <person name="Parks D.H."/>
            <person name="Chuvochina M."/>
            <person name="Waite D.W."/>
            <person name="Rinke C."/>
            <person name="Skarshewski A."/>
            <person name="Chaumeil P.A."/>
            <person name="Hugenholtz P."/>
        </authorList>
    </citation>
    <scope>NUCLEOTIDE SEQUENCE [LARGE SCALE GENOMIC DNA]</scope>
    <source>
        <strain evidence="1">UBA10045</strain>
    </source>
</reference>
<accession>A0A3D3FXT4</accession>
<dbReference type="InterPro" id="IPR036188">
    <property type="entry name" value="FAD/NAD-bd_sf"/>
</dbReference>
<dbReference type="PANTHER" id="PTHR42877">
    <property type="entry name" value="L-ORNITHINE N(5)-MONOOXYGENASE-RELATED"/>
    <property type="match status" value="1"/>
</dbReference>
<comment type="caution">
    <text evidence="1">The sequence shown here is derived from an EMBL/GenBank/DDBJ whole genome shotgun (WGS) entry which is preliminary data.</text>
</comment>
<dbReference type="PANTHER" id="PTHR42877:SF4">
    <property type="entry name" value="FAD_NAD(P)-BINDING DOMAIN-CONTAINING PROTEIN-RELATED"/>
    <property type="match status" value="1"/>
</dbReference>
<dbReference type="AlphaFoldDB" id="A0A3D3FXT4"/>
<gene>
    <name evidence="1" type="ORF">DIC32_01125</name>
</gene>
<organism evidence="1 2">
    <name type="scientific">Acinetobacter radioresistens</name>
    <dbReference type="NCBI Taxonomy" id="40216"/>
    <lineage>
        <taxon>Bacteria</taxon>
        <taxon>Pseudomonadati</taxon>
        <taxon>Pseudomonadota</taxon>
        <taxon>Gammaproteobacteria</taxon>
        <taxon>Moraxellales</taxon>
        <taxon>Moraxellaceae</taxon>
        <taxon>Acinetobacter</taxon>
    </lineage>
</organism>
<protein>
    <submittedName>
        <fullName evidence="1">Flavoprotein</fullName>
    </submittedName>
</protein>
<sequence length="186" mass="21570">MNTKSKDPHKPVIFQNIAKDFESFRGQLIPSEHIDQYDLSDLKVAIIGADQATVSKLENICQKAQFVKVFQITPHFILPKTQSHIHKLISHPLIIKNRRLFNNRIKSLLAIRHLEAQVKETWLRRQLTPNTGAENKKFFKSDNYYIALQRDNCKLITWPVVRINADSIQSMEGVEHLIDVIITTYV</sequence>
<name>A0A3D3FXT4_ACIRA</name>